<dbReference type="SUPFAM" id="SSF48264">
    <property type="entry name" value="Cytochrome P450"/>
    <property type="match status" value="1"/>
</dbReference>
<proteinExistence type="inferred from homology"/>
<dbReference type="SUPFAM" id="SSF51735">
    <property type="entry name" value="NAD(P)-binding Rossmann-fold domains"/>
    <property type="match status" value="1"/>
</dbReference>
<dbReference type="Gene3D" id="1.10.630.10">
    <property type="entry name" value="Cytochrome P450"/>
    <property type="match status" value="1"/>
</dbReference>
<sequence length="784" mass="86508">MPSHITVLPASTQAGKETIRFLLNSGDKLVVRGIYRDPFKAPPEFTSHANFEAVKGDIAAGTGLDFEGSDAVLYVPPPVWDGTDLTEFSKRTANYVAAALKKASSVKRLVIQSALGAQHDPDKIGTLKLNNITDNILKDAAPEVVIVRPGYYFHVWSQALKTMQEDPPRFESPFSPADFKMPMLSTKDIGEYCAKTLLADRIDPSKRDVRLFGPRHYSPLDVKEALEQVTGKKGELVVIPKDGLAGYWSEQIPEAYVPEFVQFITAVLPGGVIAQDYGDGEGVVRSHQSENITMFLAEPTILLWAGVAFSAFAILLFLGLRNPLSHVPGPWYTRFTHYVLKYQTMTGRRIHYVHDLHTQYGPIVRVSPFQVAVADPEEFTTIHRIGSGFLKSQWYEDFAGGSGIGSGVFAMTDPKRHAARRKLFARALSTNNIRDNCQSVVREKVVMAIDRIKAETLNGSTDVLNWWLLMASDVIGQLSFGESFELLEAGKKSEYIETLQATAISATLSYELPLLYKISAYIPVKSIQNLLTAGQRVSDYGGKAVSNLMNHRDNKANVFATMLAECDANEKVDLTPQDIRIEANNFIFAGADTTASTLTYLVWAVLKNPALQARLEAELAAVDESALLDDAFLETLPILNAVVEETLRLYTGVPSSLPRVVPSKGVTLGGYFIPAGLEVETQAYTLHRNPEVWPNPLKFDETRWLDPAGLTPLQKSTFNPFGAGTRVCIGLHLAKMEIRMAAALLFRKCAGLRLSSTMTDDIMSLENFFIIQPIGHRCDVTLSE</sequence>
<keyword evidence="4 7" id="KW-0479">Metal-binding</keyword>
<dbReference type="Pfam" id="PF05368">
    <property type="entry name" value="NmrA"/>
    <property type="match status" value="1"/>
</dbReference>
<dbReference type="GO" id="GO:0004497">
    <property type="term" value="F:monooxygenase activity"/>
    <property type="evidence" value="ECO:0007669"/>
    <property type="project" value="InterPro"/>
</dbReference>
<gene>
    <name evidence="9" type="ORF">CkaCkLH20_09583</name>
</gene>
<comment type="caution">
    <text evidence="9">The sequence shown here is derived from an EMBL/GenBank/DDBJ whole genome shotgun (WGS) entry which is preliminary data.</text>
</comment>
<dbReference type="PANTHER" id="PTHR24305:SF96">
    <property type="entry name" value="CYTOCHROME P450 MONOOXYGENASE STCB-RELATED"/>
    <property type="match status" value="1"/>
</dbReference>
<dbReference type="GO" id="GO:0016705">
    <property type="term" value="F:oxidoreductase activity, acting on paired donors, with incorporation or reduction of molecular oxygen"/>
    <property type="evidence" value="ECO:0007669"/>
    <property type="project" value="InterPro"/>
</dbReference>
<dbReference type="InterPro" id="IPR017972">
    <property type="entry name" value="Cyt_P450_CS"/>
</dbReference>
<dbReference type="InterPro" id="IPR008030">
    <property type="entry name" value="NmrA-like"/>
</dbReference>
<dbReference type="PANTHER" id="PTHR24305">
    <property type="entry name" value="CYTOCHROME P450"/>
    <property type="match status" value="1"/>
</dbReference>
<evidence type="ECO:0000313" key="10">
    <source>
        <dbReference type="Proteomes" id="UP000781932"/>
    </source>
</evidence>
<name>A0A9P6LH21_9PEZI</name>
<dbReference type="GO" id="GO:0020037">
    <property type="term" value="F:heme binding"/>
    <property type="evidence" value="ECO:0007669"/>
    <property type="project" value="InterPro"/>
</dbReference>
<dbReference type="Gene3D" id="3.40.50.720">
    <property type="entry name" value="NAD(P)-binding Rossmann-like Domain"/>
    <property type="match status" value="1"/>
</dbReference>
<comment type="similarity">
    <text evidence="2">Belongs to the cytochrome P450 family.</text>
</comment>
<keyword evidence="3 7" id="KW-0349">Heme</keyword>
<keyword evidence="10" id="KW-1185">Reference proteome</keyword>
<evidence type="ECO:0000259" key="8">
    <source>
        <dbReference type="Pfam" id="PF05368"/>
    </source>
</evidence>
<keyword evidence="5" id="KW-0560">Oxidoreductase</keyword>
<organism evidence="9 10">
    <name type="scientific">Colletotrichum karsti</name>
    <dbReference type="NCBI Taxonomy" id="1095194"/>
    <lineage>
        <taxon>Eukaryota</taxon>
        <taxon>Fungi</taxon>
        <taxon>Dikarya</taxon>
        <taxon>Ascomycota</taxon>
        <taxon>Pezizomycotina</taxon>
        <taxon>Sordariomycetes</taxon>
        <taxon>Hypocreomycetidae</taxon>
        <taxon>Glomerellales</taxon>
        <taxon>Glomerellaceae</taxon>
        <taxon>Colletotrichum</taxon>
        <taxon>Colletotrichum boninense species complex</taxon>
    </lineage>
</organism>
<dbReference type="RefSeq" id="XP_038742534.1">
    <property type="nucleotide sequence ID" value="XM_038892298.1"/>
</dbReference>
<evidence type="ECO:0000256" key="5">
    <source>
        <dbReference type="ARBA" id="ARBA00023002"/>
    </source>
</evidence>
<dbReference type="InterPro" id="IPR001128">
    <property type="entry name" value="Cyt_P450"/>
</dbReference>
<protein>
    <submittedName>
        <fullName evidence="9">Cytochrome P450</fullName>
    </submittedName>
</protein>
<reference evidence="9" key="1">
    <citation type="submission" date="2020-03" db="EMBL/GenBank/DDBJ databases">
        <authorList>
            <person name="He L."/>
        </authorList>
    </citation>
    <scope>NUCLEOTIDE SEQUENCE</scope>
    <source>
        <strain evidence="9">CkLH20</strain>
    </source>
</reference>
<feature type="binding site" description="axial binding residue" evidence="7">
    <location>
        <position position="728"/>
    </location>
    <ligand>
        <name>heme</name>
        <dbReference type="ChEBI" id="CHEBI:30413"/>
    </ligand>
    <ligandPart>
        <name>Fe</name>
        <dbReference type="ChEBI" id="CHEBI:18248"/>
    </ligandPart>
</feature>
<evidence type="ECO:0000256" key="7">
    <source>
        <dbReference type="PIRSR" id="PIRSR602401-1"/>
    </source>
</evidence>
<dbReference type="PRINTS" id="PR00463">
    <property type="entry name" value="EP450I"/>
</dbReference>
<evidence type="ECO:0000256" key="2">
    <source>
        <dbReference type="ARBA" id="ARBA00010617"/>
    </source>
</evidence>
<dbReference type="GeneID" id="62165372"/>
<dbReference type="GO" id="GO:0005506">
    <property type="term" value="F:iron ion binding"/>
    <property type="evidence" value="ECO:0007669"/>
    <property type="project" value="InterPro"/>
</dbReference>
<evidence type="ECO:0000256" key="6">
    <source>
        <dbReference type="ARBA" id="ARBA00023004"/>
    </source>
</evidence>
<dbReference type="PRINTS" id="PR00385">
    <property type="entry name" value="P450"/>
</dbReference>
<dbReference type="InterPro" id="IPR036291">
    <property type="entry name" value="NAD(P)-bd_dom_sf"/>
</dbReference>
<dbReference type="Gene3D" id="3.90.25.10">
    <property type="entry name" value="UDP-galactose 4-epimerase, domain 1"/>
    <property type="match status" value="1"/>
</dbReference>
<keyword evidence="6 7" id="KW-0408">Iron</keyword>
<dbReference type="CDD" id="cd11059">
    <property type="entry name" value="CYP_fungal"/>
    <property type="match status" value="1"/>
</dbReference>
<dbReference type="EMBL" id="JAATWM020000034">
    <property type="protein sequence ID" value="KAF9873073.1"/>
    <property type="molecule type" value="Genomic_DNA"/>
</dbReference>
<dbReference type="InterPro" id="IPR050121">
    <property type="entry name" value="Cytochrome_P450_monoxygenase"/>
</dbReference>
<dbReference type="PROSITE" id="PS00086">
    <property type="entry name" value="CYTOCHROME_P450"/>
    <property type="match status" value="1"/>
</dbReference>
<feature type="domain" description="NmrA-like" evidence="8">
    <location>
        <begin position="3"/>
        <end position="257"/>
    </location>
</feature>
<evidence type="ECO:0000256" key="3">
    <source>
        <dbReference type="ARBA" id="ARBA00022617"/>
    </source>
</evidence>
<evidence type="ECO:0000256" key="1">
    <source>
        <dbReference type="ARBA" id="ARBA00001971"/>
    </source>
</evidence>
<dbReference type="InterPro" id="IPR002401">
    <property type="entry name" value="Cyt_P450_E_grp-I"/>
</dbReference>
<evidence type="ECO:0000256" key="4">
    <source>
        <dbReference type="ARBA" id="ARBA00022723"/>
    </source>
</evidence>
<dbReference type="Proteomes" id="UP000781932">
    <property type="component" value="Unassembled WGS sequence"/>
</dbReference>
<dbReference type="InterPro" id="IPR036396">
    <property type="entry name" value="Cyt_P450_sf"/>
</dbReference>
<dbReference type="Pfam" id="PF00067">
    <property type="entry name" value="p450"/>
    <property type="match status" value="1"/>
</dbReference>
<comment type="cofactor">
    <cofactor evidence="1 7">
        <name>heme</name>
        <dbReference type="ChEBI" id="CHEBI:30413"/>
    </cofactor>
</comment>
<dbReference type="AlphaFoldDB" id="A0A9P6LH21"/>
<dbReference type="OrthoDB" id="1470350at2759"/>
<accession>A0A9P6LH21</accession>
<reference evidence="9" key="2">
    <citation type="submission" date="2020-11" db="EMBL/GenBank/DDBJ databases">
        <title>Whole genome sequencing of Colletotrichum sp.</title>
        <authorList>
            <person name="Li H."/>
        </authorList>
    </citation>
    <scope>NUCLEOTIDE SEQUENCE</scope>
    <source>
        <strain evidence="9">CkLH20</strain>
    </source>
</reference>
<evidence type="ECO:0000313" key="9">
    <source>
        <dbReference type="EMBL" id="KAF9873073.1"/>
    </source>
</evidence>